<proteinExistence type="predicted"/>
<reference evidence="2" key="1">
    <citation type="journal article" date="2020" name="Stud. Mycol.">
        <title>101 Dothideomycetes genomes: a test case for predicting lifestyles and emergence of pathogens.</title>
        <authorList>
            <person name="Haridas S."/>
            <person name="Albert R."/>
            <person name="Binder M."/>
            <person name="Bloem J."/>
            <person name="Labutti K."/>
            <person name="Salamov A."/>
            <person name="Andreopoulos B."/>
            <person name="Baker S."/>
            <person name="Barry K."/>
            <person name="Bills G."/>
            <person name="Bluhm B."/>
            <person name="Cannon C."/>
            <person name="Castanera R."/>
            <person name="Culley D."/>
            <person name="Daum C."/>
            <person name="Ezra D."/>
            <person name="Gonzalez J."/>
            <person name="Henrissat B."/>
            <person name="Kuo A."/>
            <person name="Liang C."/>
            <person name="Lipzen A."/>
            <person name="Lutzoni F."/>
            <person name="Magnuson J."/>
            <person name="Mondo S."/>
            <person name="Nolan M."/>
            <person name="Ohm R."/>
            <person name="Pangilinan J."/>
            <person name="Park H.-J."/>
            <person name="Ramirez L."/>
            <person name="Alfaro M."/>
            <person name="Sun H."/>
            <person name="Tritt A."/>
            <person name="Yoshinaga Y."/>
            <person name="Zwiers L.-H."/>
            <person name="Turgeon B."/>
            <person name="Goodwin S."/>
            <person name="Spatafora J."/>
            <person name="Crous P."/>
            <person name="Grigoriev I."/>
        </authorList>
    </citation>
    <scope>NUCLEOTIDE SEQUENCE</scope>
    <source>
        <strain evidence="2">CBS 480.64</strain>
    </source>
</reference>
<keyword evidence="3" id="KW-1185">Reference proteome</keyword>
<feature type="compositionally biased region" description="Basic and acidic residues" evidence="1">
    <location>
        <begin position="171"/>
        <end position="182"/>
    </location>
</feature>
<dbReference type="EMBL" id="MU005961">
    <property type="protein sequence ID" value="KAF2863412.1"/>
    <property type="molecule type" value="Genomic_DNA"/>
</dbReference>
<dbReference type="Proteomes" id="UP000799421">
    <property type="component" value="Unassembled WGS sequence"/>
</dbReference>
<feature type="compositionally biased region" description="Polar residues" evidence="1">
    <location>
        <begin position="111"/>
        <end position="121"/>
    </location>
</feature>
<feature type="compositionally biased region" description="Basic and acidic residues" evidence="1">
    <location>
        <begin position="20"/>
        <end position="33"/>
    </location>
</feature>
<evidence type="ECO:0000256" key="1">
    <source>
        <dbReference type="SAM" id="MobiDB-lite"/>
    </source>
</evidence>
<organism evidence="2 3">
    <name type="scientific">Piedraia hortae CBS 480.64</name>
    <dbReference type="NCBI Taxonomy" id="1314780"/>
    <lineage>
        <taxon>Eukaryota</taxon>
        <taxon>Fungi</taxon>
        <taxon>Dikarya</taxon>
        <taxon>Ascomycota</taxon>
        <taxon>Pezizomycotina</taxon>
        <taxon>Dothideomycetes</taxon>
        <taxon>Dothideomycetidae</taxon>
        <taxon>Capnodiales</taxon>
        <taxon>Piedraiaceae</taxon>
        <taxon>Piedraia</taxon>
    </lineage>
</organism>
<accession>A0A6A7C835</accession>
<feature type="compositionally biased region" description="Low complexity" evidence="1">
    <location>
        <begin position="157"/>
        <end position="168"/>
    </location>
</feature>
<feature type="compositionally biased region" description="Polar residues" evidence="1">
    <location>
        <begin position="128"/>
        <end position="145"/>
    </location>
</feature>
<evidence type="ECO:0000313" key="2">
    <source>
        <dbReference type="EMBL" id="KAF2863412.1"/>
    </source>
</evidence>
<name>A0A6A7C835_9PEZI</name>
<feature type="region of interest" description="Disordered" evidence="1">
    <location>
        <begin position="20"/>
        <end position="182"/>
    </location>
</feature>
<sequence>MTQKKTVRFIDEVDPDELHIFHRSWSTERRESPYRPPPQSYKPRRHSPYHPPQPLSSTPRREKFSSFYNPSCPSSYPPTQSPHHPSYPLSYTSKKESAYQSPGRYVPSVDWRSSSARTHSAWQRESRNPSSSIWQGSATSRSGSRSELVEAERAYDSTSSTLSSYSTSRGGDLREGYRRERENYRRYGLKDGRWR</sequence>
<protein>
    <submittedName>
        <fullName evidence="2">Uncharacterized protein</fullName>
    </submittedName>
</protein>
<gene>
    <name evidence="2" type="ORF">K470DRAFT_262160</name>
</gene>
<evidence type="ECO:0000313" key="3">
    <source>
        <dbReference type="Proteomes" id="UP000799421"/>
    </source>
</evidence>
<dbReference type="AlphaFoldDB" id="A0A6A7C835"/>